<evidence type="ECO:0000313" key="2">
    <source>
        <dbReference type="Proteomes" id="UP000501063"/>
    </source>
</evidence>
<reference evidence="1 2" key="1">
    <citation type="submission" date="2020-02" db="EMBL/GenBank/DDBJ databases">
        <title>Integrative conjugative elements (ICEs) and plasmids drive adaptation of Pseudomonas nitroreducens strain HBP1 to wastewater environment.</title>
        <authorList>
            <person name="Sentchilo V."/>
            <person name="Carraro N."/>
            <person name="Bertelli C."/>
            <person name="van der Meer J.R."/>
        </authorList>
    </citation>
    <scope>NUCLEOTIDE SEQUENCE [LARGE SCALE GENOMIC DNA]</scope>
    <source>
        <strain evidence="1 2">HBP1</strain>
        <plasmid evidence="2">ppnihbp1_1</plasmid>
    </source>
</reference>
<dbReference type="Proteomes" id="UP000501063">
    <property type="component" value="Plasmid pPniHBP1_1"/>
</dbReference>
<gene>
    <name evidence="1" type="ORF">G5B91_35055</name>
</gene>
<organism evidence="1 2">
    <name type="scientific">Pseudomonas nitroreducens</name>
    <dbReference type="NCBI Taxonomy" id="46680"/>
    <lineage>
        <taxon>Bacteria</taxon>
        <taxon>Pseudomonadati</taxon>
        <taxon>Pseudomonadota</taxon>
        <taxon>Gammaproteobacteria</taxon>
        <taxon>Pseudomonadales</taxon>
        <taxon>Pseudomonadaceae</taxon>
        <taxon>Pseudomonas</taxon>
    </lineage>
</organism>
<dbReference type="EMBL" id="CP049142">
    <property type="protein sequence ID" value="QIE91552.1"/>
    <property type="molecule type" value="Genomic_DNA"/>
</dbReference>
<name>A0A6G6J8F6_PSENT</name>
<dbReference type="AlphaFoldDB" id="A0A6G6J8F6"/>
<evidence type="ECO:0000313" key="1">
    <source>
        <dbReference type="EMBL" id="QIE91552.1"/>
    </source>
</evidence>
<protein>
    <submittedName>
        <fullName evidence="1">Uncharacterized protein</fullName>
    </submittedName>
</protein>
<proteinExistence type="predicted"/>
<sequence length="144" mass="15791">MRSNHMHDDYDTDTSYLQQDDAFSVNEMVEEWTSSANPFVSRMVAKLTVGASFQALPMATFVDLVATAAVARPRETLTFDVLLGGSSASPLVDMTLRGVDGSNPPISADNAGFFNYALAWFGVHRPSFRVSVRADGLFWVHLPD</sequence>
<dbReference type="KEGG" id="pnt:G5B91_35055"/>
<geneLocation type="plasmid" evidence="2">
    <name>ppnihbp1_1</name>
</geneLocation>
<keyword evidence="1" id="KW-0614">Plasmid</keyword>
<accession>A0A6G6J8F6</accession>